<feature type="transmembrane region" description="Helical" evidence="2">
    <location>
        <begin position="92"/>
        <end position="113"/>
    </location>
</feature>
<dbReference type="Gene3D" id="3.30.30.80">
    <property type="entry name" value="probable RNA-binding protein from clostridium symbiosum atcc 14940"/>
    <property type="match status" value="1"/>
</dbReference>
<dbReference type="Proteomes" id="UP000460220">
    <property type="component" value="Unassembled WGS sequence"/>
</dbReference>
<protein>
    <submittedName>
        <fullName evidence="5">DUF4839 domain-containing protein</fullName>
    </submittedName>
</protein>
<keyword evidence="2" id="KW-1133">Transmembrane helix</keyword>
<proteinExistence type="predicted"/>
<dbReference type="Pfam" id="PF14804">
    <property type="entry name" value="Jag_N"/>
    <property type="match status" value="1"/>
</dbReference>
<feature type="compositionally biased region" description="Polar residues" evidence="1">
    <location>
        <begin position="122"/>
        <end position="137"/>
    </location>
</feature>
<dbReference type="AlphaFoldDB" id="A0A6A8VB65"/>
<feature type="compositionally biased region" description="Low complexity" evidence="1">
    <location>
        <begin position="138"/>
        <end position="176"/>
    </location>
</feature>
<evidence type="ECO:0000256" key="2">
    <source>
        <dbReference type="SAM" id="Phobius"/>
    </source>
</evidence>
<dbReference type="InterPro" id="IPR032290">
    <property type="entry name" value="DUF4839"/>
</dbReference>
<evidence type="ECO:0000313" key="5">
    <source>
        <dbReference type="EMBL" id="MTS01641.1"/>
    </source>
</evidence>
<dbReference type="SMART" id="SM01245">
    <property type="entry name" value="Jag_N"/>
    <property type="match status" value="1"/>
</dbReference>
<reference evidence="5 6" key="1">
    <citation type="journal article" date="2019" name="Nat. Med.">
        <title>A library of human gut bacterial isolates paired with longitudinal multiomics data enables mechanistic microbiome research.</title>
        <authorList>
            <person name="Poyet M."/>
            <person name="Groussin M."/>
            <person name="Gibbons S.M."/>
            <person name="Avila-Pacheco J."/>
            <person name="Jiang X."/>
            <person name="Kearney S.M."/>
            <person name="Perrotta A.R."/>
            <person name="Berdy B."/>
            <person name="Zhao S."/>
            <person name="Lieberman T.D."/>
            <person name="Swanson P.K."/>
            <person name="Smith M."/>
            <person name="Roesemann S."/>
            <person name="Alexander J.E."/>
            <person name="Rich S.A."/>
            <person name="Livny J."/>
            <person name="Vlamakis H."/>
            <person name="Clish C."/>
            <person name="Bullock K."/>
            <person name="Deik A."/>
            <person name="Scott J."/>
            <person name="Pierce K.A."/>
            <person name="Xavier R.J."/>
            <person name="Alm E.J."/>
        </authorList>
    </citation>
    <scope>NUCLEOTIDE SEQUENCE</scope>
    <source>
        <strain evidence="4 6">BIOML-A12</strain>
        <strain evidence="5">BIOML-A6</strain>
    </source>
</reference>
<dbReference type="Pfam" id="PF16127">
    <property type="entry name" value="DUF4839"/>
    <property type="match status" value="1"/>
</dbReference>
<evidence type="ECO:0000256" key="1">
    <source>
        <dbReference type="SAM" id="MobiDB-lite"/>
    </source>
</evidence>
<feature type="domain" description="RNA-binding protein KhpB N-terminal" evidence="3">
    <location>
        <begin position="25"/>
        <end position="76"/>
    </location>
</feature>
<dbReference type="InterPro" id="IPR038247">
    <property type="entry name" value="Jag_N_dom_sf"/>
</dbReference>
<keyword evidence="2" id="KW-0812">Transmembrane</keyword>
<keyword evidence="2" id="KW-0472">Membrane</keyword>
<dbReference type="EMBL" id="WMZE01000003">
    <property type="protein sequence ID" value="MTS01641.1"/>
    <property type="molecule type" value="Genomic_DNA"/>
</dbReference>
<name>A0A6A8VB65_STRPA</name>
<dbReference type="EMBL" id="WMYY01000005">
    <property type="protein sequence ID" value="MTR66871.1"/>
    <property type="molecule type" value="Genomic_DNA"/>
</dbReference>
<evidence type="ECO:0000313" key="6">
    <source>
        <dbReference type="Proteomes" id="UP000460220"/>
    </source>
</evidence>
<evidence type="ECO:0000313" key="4">
    <source>
        <dbReference type="EMBL" id="MTR66871.1"/>
    </source>
</evidence>
<comment type="caution">
    <text evidence="5">The sequence shown here is derived from an EMBL/GenBank/DDBJ whole genome shotgun (WGS) entry which is preliminary data.</text>
</comment>
<dbReference type="InterPro" id="IPR032782">
    <property type="entry name" value="KhpB_N"/>
</dbReference>
<gene>
    <name evidence="4" type="ORF">GMC73_06355</name>
    <name evidence="5" type="ORF">GMC90_07440</name>
</gene>
<evidence type="ECO:0000259" key="3">
    <source>
        <dbReference type="SMART" id="SM01245"/>
    </source>
</evidence>
<feature type="region of interest" description="Disordered" evidence="1">
    <location>
        <begin position="122"/>
        <end position="176"/>
    </location>
</feature>
<accession>A0A6A8VB65</accession>
<sequence>MLFTFLLNTGKIIIKLIIKDINMGVYKGKNIEEAIKKGLIDLNVKKEDATIKILEEGSGGIFGLFSKEAEVSITPLSSEEIRKRDQLKKLQLIGSIAGAILLIVITGLLIIFGPKDDTSKSAKQATHSSKIMKQTTDTTSSSIKTESNSSESSKTSSSETLSSSSSASSSSSTPSILTAENNTEFATILQTEDPDKINEFVNKYKGQVVEFDGHIADIAKSEGRNTYNDILIYSGDYKGPNEAVPSPNFKLDEVRPAVDPEFKSFNGNNIIEGENIHIKARLSGYNIGQEILHLGLIEISPR</sequence>
<organism evidence="5">
    <name type="scientific">Streptococcus parasanguinis</name>
    <dbReference type="NCBI Taxonomy" id="1318"/>
    <lineage>
        <taxon>Bacteria</taxon>
        <taxon>Bacillati</taxon>
        <taxon>Bacillota</taxon>
        <taxon>Bacilli</taxon>
        <taxon>Lactobacillales</taxon>
        <taxon>Streptococcaceae</taxon>
        <taxon>Streptococcus</taxon>
    </lineage>
</organism>